<proteinExistence type="predicted"/>
<evidence type="ECO:0000313" key="2">
    <source>
        <dbReference type="Proteomes" id="UP000676336"/>
    </source>
</evidence>
<organism evidence="1 2">
    <name type="scientific">Rotaria magnacalcarata</name>
    <dbReference type="NCBI Taxonomy" id="392030"/>
    <lineage>
        <taxon>Eukaryota</taxon>
        <taxon>Metazoa</taxon>
        <taxon>Spiralia</taxon>
        <taxon>Gnathifera</taxon>
        <taxon>Rotifera</taxon>
        <taxon>Eurotatoria</taxon>
        <taxon>Bdelloidea</taxon>
        <taxon>Philodinida</taxon>
        <taxon>Philodinidae</taxon>
        <taxon>Rotaria</taxon>
    </lineage>
</organism>
<dbReference type="Proteomes" id="UP000676336">
    <property type="component" value="Unassembled WGS sequence"/>
</dbReference>
<reference evidence="1" key="1">
    <citation type="submission" date="2021-02" db="EMBL/GenBank/DDBJ databases">
        <authorList>
            <person name="Nowell W R."/>
        </authorList>
    </citation>
    <scope>NUCLEOTIDE SEQUENCE</scope>
</reference>
<gene>
    <name evidence="1" type="ORF">SMN809_LOCUS50911</name>
</gene>
<protein>
    <submittedName>
        <fullName evidence="1">Uncharacterized protein</fullName>
    </submittedName>
</protein>
<sequence length="12" mass="1373">TSALNELVRRTL</sequence>
<feature type="non-terminal residue" evidence="1">
    <location>
        <position position="1"/>
    </location>
</feature>
<dbReference type="EMBL" id="CAJOBI010169420">
    <property type="protein sequence ID" value="CAF4883164.1"/>
    <property type="molecule type" value="Genomic_DNA"/>
</dbReference>
<accession>A0A8S3C846</accession>
<comment type="caution">
    <text evidence="1">The sequence shown here is derived from an EMBL/GenBank/DDBJ whole genome shotgun (WGS) entry which is preliminary data.</text>
</comment>
<name>A0A8S3C846_9BILA</name>
<evidence type="ECO:0000313" key="1">
    <source>
        <dbReference type="EMBL" id="CAF4883164.1"/>
    </source>
</evidence>